<evidence type="ECO:0000313" key="2">
    <source>
        <dbReference type="EMBL" id="HCE16317.1"/>
    </source>
</evidence>
<dbReference type="InterPro" id="IPR029063">
    <property type="entry name" value="SAM-dependent_MTases_sf"/>
</dbReference>
<keyword evidence="2" id="KW-0808">Transferase</keyword>
<protein>
    <submittedName>
        <fullName evidence="2">Class I SAM-dependent methyltransferase</fullName>
    </submittedName>
</protein>
<dbReference type="AlphaFoldDB" id="A0A3D1JDI9"/>
<dbReference type="Pfam" id="PF08241">
    <property type="entry name" value="Methyltransf_11"/>
    <property type="match status" value="1"/>
</dbReference>
<dbReference type="GO" id="GO:0032259">
    <property type="term" value="P:methylation"/>
    <property type="evidence" value="ECO:0007669"/>
    <property type="project" value="UniProtKB-KW"/>
</dbReference>
<dbReference type="InterPro" id="IPR013216">
    <property type="entry name" value="Methyltransf_11"/>
</dbReference>
<reference evidence="2 3" key="1">
    <citation type="journal article" date="2018" name="Nat. Biotechnol.">
        <title>A standardized bacterial taxonomy based on genome phylogeny substantially revises the tree of life.</title>
        <authorList>
            <person name="Parks D.H."/>
            <person name="Chuvochina M."/>
            <person name="Waite D.W."/>
            <person name="Rinke C."/>
            <person name="Skarshewski A."/>
            <person name="Chaumeil P.A."/>
            <person name="Hugenholtz P."/>
        </authorList>
    </citation>
    <scope>NUCLEOTIDE SEQUENCE [LARGE SCALE GENOMIC DNA]</scope>
    <source>
        <strain evidence="2">UBA8781</strain>
    </source>
</reference>
<dbReference type="Gene3D" id="3.40.50.150">
    <property type="entry name" value="Vaccinia Virus protein VP39"/>
    <property type="match status" value="1"/>
</dbReference>
<sequence>MIKETKPSETILWRHLKSLPYFRAMVRAVEDSFYQGLELPEPVLDLGSGDGHFASVAFSHPLDVGVDPWWGPLLESRHLKAYRLLVQADGGRMPFPDGHFGSVVSNSVLEHIPHVEQVLEEVARVVRPGGRFVFCVPNHRFPKLLLGRQVFSKLGWKSAAEGYSRLFNRISRHQHCDSPQTWQERLTQVGFVIEKHWDYFDANALHRMEVGHALGIPALVCKKLLGRWVLVPAVWNLFLPYLIARRVFNSPITESGVYSFYIARRAVPSEEKPSDERPDRG</sequence>
<evidence type="ECO:0000313" key="3">
    <source>
        <dbReference type="Proteomes" id="UP000264141"/>
    </source>
</evidence>
<accession>A0A3D1JDI9</accession>
<dbReference type="InterPro" id="IPR050508">
    <property type="entry name" value="Methyltransf_Superfamily"/>
</dbReference>
<keyword evidence="2" id="KW-0489">Methyltransferase</keyword>
<dbReference type="SUPFAM" id="SSF53335">
    <property type="entry name" value="S-adenosyl-L-methionine-dependent methyltransferases"/>
    <property type="match status" value="1"/>
</dbReference>
<comment type="caution">
    <text evidence="2">The sequence shown here is derived from an EMBL/GenBank/DDBJ whole genome shotgun (WGS) entry which is preliminary data.</text>
</comment>
<dbReference type="PANTHER" id="PTHR42912">
    <property type="entry name" value="METHYLTRANSFERASE"/>
    <property type="match status" value="1"/>
</dbReference>
<proteinExistence type="predicted"/>
<dbReference type="Proteomes" id="UP000264141">
    <property type="component" value="Unassembled WGS sequence"/>
</dbReference>
<dbReference type="EMBL" id="DPBP01000003">
    <property type="protein sequence ID" value="HCE16317.1"/>
    <property type="molecule type" value="Genomic_DNA"/>
</dbReference>
<dbReference type="STRING" id="229919.GCA_001050195_00560"/>
<name>A0A3D1JDI9_9CHLR</name>
<dbReference type="GO" id="GO:0008757">
    <property type="term" value="F:S-adenosylmethionine-dependent methyltransferase activity"/>
    <property type="evidence" value="ECO:0007669"/>
    <property type="project" value="InterPro"/>
</dbReference>
<dbReference type="PANTHER" id="PTHR42912:SF80">
    <property type="entry name" value="METHYLTRANSFERASE DOMAIN-CONTAINING PROTEIN"/>
    <property type="match status" value="1"/>
</dbReference>
<organism evidence="2 3">
    <name type="scientific">Anaerolinea thermolimosa</name>
    <dbReference type="NCBI Taxonomy" id="229919"/>
    <lineage>
        <taxon>Bacteria</taxon>
        <taxon>Bacillati</taxon>
        <taxon>Chloroflexota</taxon>
        <taxon>Anaerolineae</taxon>
        <taxon>Anaerolineales</taxon>
        <taxon>Anaerolineaceae</taxon>
        <taxon>Anaerolinea</taxon>
    </lineage>
</organism>
<dbReference type="CDD" id="cd02440">
    <property type="entry name" value="AdoMet_MTases"/>
    <property type="match status" value="1"/>
</dbReference>
<evidence type="ECO:0000259" key="1">
    <source>
        <dbReference type="Pfam" id="PF08241"/>
    </source>
</evidence>
<dbReference type="RefSeq" id="WP_062189541.1">
    <property type="nucleotide sequence ID" value="NZ_DF967965.1"/>
</dbReference>
<gene>
    <name evidence="2" type="ORF">DEQ80_00520</name>
</gene>
<feature type="domain" description="Methyltransferase type 11" evidence="1">
    <location>
        <begin position="44"/>
        <end position="134"/>
    </location>
</feature>
<dbReference type="OrthoDB" id="9801538at2"/>